<comment type="caution">
    <text evidence="1">The sequence shown here is derived from an EMBL/GenBank/DDBJ whole genome shotgun (WGS) entry which is preliminary data.</text>
</comment>
<evidence type="ECO:0000313" key="2">
    <source>
        <dbReference type="Proteomes" id="UP000653674"/>
    </source>
</evidence>
<dbReference type="AlphaFoldDB" id="A0A8J3PMK4"/>
<dbReference type="InterPro" id="IPR049799">
    <property type="entry name" value="SitI3-like"/>
</dbReference>
<proteinExistence type="predicted"/>
<protein>
    <submittedName>
        <fullName evidence="1">Uncharacterized protein</fullName>
    </submittedName>
</protein>
<gene>
    <name evidence="1" type="ORF">Pfl04_23570</name>
</gene>
<reference evidence="1" key="1">
    <citation type="submission" date="2021-01" db="EMBL/GenBank/DDBJ databases">
        <title>Whole genome shotgun sequence of Planosporangium flavigriseum NBRC 105377.</title>
        <authorList>
            <person name="Komaki H."/>
            <person name="Tamura T."/>
        </authorList>
    </citation>
    <scope>NUCLEOTIDE SEQUENCE</scope>
    <source>
        <strain evidence="1">NBRC 105377</strain>
    </source>
</reference>
<dbReference type="RefSeq" id="WP_168079117.1">
    <property type="nucleotide sequence ID" value="NZ_BAAAQJ010000020.1"/>
</dbReference>
<evidence type="ECO:0000313" key="1">
    <source>
        <dbReference type="EMBL" id="GIG73953.1"/>
    </source>
</evidence>
<dbReference type="NCBIfam" id="NF040657">
    <property type="entry name" value="immun_SitI3"/>
    <property type="match status" value="1"/>
</dbReference>
<dbReference type="EMBL" id="BONU01000013">
    <property type="protein sequence ID" value="GIG73953.1"/>
    <property type="molecule type" value="Genomic_DNA"/>
</dbReference>
<organism evidence="1 2">
    <name type="scientific">Planosporangium flavigriseum</name>
    <dbReference type="NCBI Taxonomy" id="373681"/>
    <lineage>
        <taxon>Bacteria</taxon>
        <taxon>Bacillati</taxon>
        <taxon>Actinomycetota</taxon>
        <taxon>Actinomycetes</taxon>
        <taxon>Micromonosporales</taxon>
        <taxon>Micromonosporaceae</taxon>
        <taxon>Planosporangium</taxon>
    </lineage>
</organism>
<keyword evidence="2" id="KW-1185">Reference proteome</keyword>
<sequence length="153" mass="17002">MAMEYRLYGAADMTTEEIFSFMADAIDGSVSPEGFAQREGMTVTAYRVDSGEEASAAGLFGFPHHVTATFRFSNTAPSQVRERNTALMIEAVLRFFDRYPGDGVLLFNGEEVVLQRLAGDLALDRDWEDWTDVPGMSEVIAGREQRLLPQPLL</sequence>
<name>A0A8J3PMK4_9ACTN</name>
<accession>A0A8J3PMK4</accession>
<dbReference type="Proteomes" id="UP000653674">
    <property type="component" value="Unassembled WGS sequence"/>
</dbReference>